<keyword evidence="2" id="KW-1185">Reference proteome</keyword>
<evidence type="ECO:0000313" key="2">
    <source>
        <dbReference type="Proteomes" id="UP000247780"/>
    </source>
</evidence>
<dbReference type="EMBL" id="QICQ01000007">
    <property type="protein sequence ID" value="PXV82459.1"/>
    <property type="molecule type" value="Genomic_DNA"/>
</dbReference>
<dbReference type="RefSeq" id="WP_011634546.1">
    <property type="nucleotide sequence ID" value="NZ_QICQ01000007.1"/>
</dbReference>
<name>A0ABX5MDP0_9PROT</name>
<organism evidence="1 2">
    <name type="scientific">Nitrosomonas eutropha</name>
    <dbReference type="NCBI Taxonomy" id="916"/>
    <lineage>
        <taxon>Bacteria</taxon>
        <taxon>Pseudomonadati</taxon>
        <taxon>Pseudomonadota</taxon>
        <taxon>Betaproteobacteria</taxon>
        <taxon>Nitrosomonadales</taxon>
        <taxon>Nitrosomonadaceae</taxon>
        <taxon>Nitrosomonas</taxon>
    </lineage>
</organism>
<sequence length="120" mass="13439">MNPSHEFIAAVRQHRELLETLGEDHADTIRAMMLAMELAPEELKDEMMDKAQEMGLIPEISGYLEDGTPMVRLEDIAKRLGLSPEQAEEAMHKMLADREALGLSNDGLVVTDAAMIHRKQ</sequence>
<reference evidence="1 2" key="1">
    <citation type="submission" date="2018-04" db="EMBL/GenBank/DDBJ databases">
        <title>Active sludge and wastewater microbial communities from Klosterneuburg, Austria.</title>
        <authorList>
            <person name="Wagner M."/>
        </authorList>
    </citation>
    <scope>NUCLEOTIDE SEQUENCE [LARGE SCALE GENOMIC DNA]</scope>
    <source>
        <strain evidence="1 2">Nm 57</strain>
    </source>
</reference>
<dbReference type="Proteomes" id="UP000247780">
    <property type="component" value="Unassembled WGS sequence"/>
</dbReference>
<protein>
    <submittedName>
        <fullName evidence="1">Uncharacterized protein</fullName>
    </submittedName>
</protein>
<comment type="caution">
    <text evidence="1">The sequence shown here is derived from an EMBL/GenBank/DDBJ whole genome shotgun (WGS) entry which is preliminary data.</text>
</comment>
<evidence type="ECO:0000313" key="1">
    <source>
        <dbReference type="EMBL" id="PXV82459.1"/>
    </source>
</evidence>
<proteinExistence type="predicted"/>
<accession>A0ABX5MDP0</accession>
<gene>
    <name evidence="1" type="ORF">C8R14_10731</name>
</gene>